<keyword evidence="2" id="KW-1185">Reference proteome</keyword>
<accession>A0A4R6SVD6</accession>
<reference evidence="1 2" key="1">
    <citation type="submission" date="2019-03" db="EMBL/GenBank/DDBJ databases">
        <title>Genomic Encyclopedia of Archaeal and Bacterial Type Strains, Phase II (KMG-II): from individual species to whole genera.</title>
        <authorList>
            <person name="Goeker M."/>
        </authorList>
    </citation>
    <scope>NUCLEOTIDE SEQUENCE [LARGE SCALE GENOMIC DNA]</scope>
    <source>
        <strain evidence="1 2">DSM 19035</strain>
    </source>
</reference>
<dbReference type="InterPro" id="IPR058087">
    <property type="entry name" value="XAC2610_dom"/>
</dbReference>
<dbReference type="AlphaFoldDB" id="A0A4R6SVD6"/>
<sequence>MTKKIIPIIISLTIIFTGVNAQPFTLKSTGQAKSFQLKIYYGTQGKGAFVQYMGQSGIILLKIKSKVSSQMGHSARTTYVWNEIIEGKINGSYDLTEQDGQPLSAWYRRKKDGREFQLESKDLADSEMDKYLLHGALISFYHTYNDQLIISYPGNKKETMQLPDFDHPDPLRRGTIADYNFDGYDDVAFSIPDAGMGVYRIFSIFLYDPTAKRFKKLAEPNDSRANCSGLCDVTIDSKNTLLMSACRGAATWWKDTYRFSKGNKLIWVSSTKQE</sequence>
<dbReference type="EMBL" id="SNYC01000005">
    <property type="protein sequence ID" value="TDQ08321.1"/>
    <property type="molecule type" value="Genomic_DNA"/>
</dbReference>
<organism evidence="1 2">
    <name type="scientific">Pedobacter metabolipauper</name>
    <dbReference type="NCBI Taxonomy" id="425513"/>
    <lineage>
        <taxon>Bacteria</taxon>
        <taxon>Pseudomonadati</taxon>
        <taxon>Bacteroidota</taxon>
        <taxon>Sphingobacteriia</taxon>
        <taxon>Sphingobacteriales</taxon>
        <taxon>Sphingobacteriaceae</taxon>
        <taxon>Pedobacter</taxon>
    </lineage>
</organism>
<dbReference type="RefSeq" id="WP_133576704.1">
    <property type="nucleotide sequence ID" value="NZ_SNYC01000005.1"/>
</dbReference>
<dbReference type="Proteomes" id="UP000295620">
    <property type="component" value="Unassembled WGS sequence"/>
</dbReference>
<proteinExistence type="predicted"/>
<dbReference type="NCBIfam" id="NF047539">
    <property type="entry name" value="XAC2610_fam"/>
    <property type="match status" value="1"/>
</dbReference>
<dbReference type="OrthoDB" id="8431028at2"/>
<evidence type="ECO:0000313" key="2">
    <source>
        <dbReference type="Proteomes" id="UP000295620"/>
    </source>
</evidence>
<evidence type="ECO:0000313" key="1">
    <source>
        <dbReference type="EMBL" id="TDQ08321.1"/>
    </source>
</evidence>
<protein>
    <submittedName>
        <fullName evidence="1">Uncharacterized protein</fullName>
    </submittedName>
</protein>
<comment type="caution">
    <text evidence="1">The sequence shown here is derived from an EMBL/GenBank/DDBJ whole genome shotgun (WGS) entry which is preliminary data.</text>
</comment>
<gene>
    <name evidence="1" type="ORF">ATK78_2830</name>
</gene>
<name>A0A4R6SVD6_9SPHI</name>